<organism evidence="1">
    <name type="scientific">Theileria annulata</name>
    <dbReference type="NCBI Taxonomy" id="5874"/>
    <lineage>
        <taxon>Eukaryota</taxon>
        <taxon>Sar</taxon>
        <taxon>Alveolata</taxon>
        <taxon>Apicomplexa</taxon>
        <taxon>Aconoidasida</taxon>
        <taxon>Piroplasmida</taxon>
        <taxon>Theileriidae</taxon>
        <taxon>Theileria</taxon>
    </lineage>
</organism>
<gene>
    <name evidence="1" type="ORF">TAT_000155700</name>
    <name evidence="2" type="ORF">TAV_000155900</name>
</gene>
<evidence type="ECO:0000313" key="1">
    <source>
        <dbReference type="EMBL" id="SVP90846.1"/>
    </source>
</evidence>
<dbReference type="EMBL" id="UIVT01000002">
    <property type="protein sequence ID" value="SVP90846.1"/>
    <property type="molecule type" value="Genomic_DNA"/>
</dbReference>
<sequence length="342" mass="36954">MAAYKKILENKAQAAKLTEGDKDKVTSVVKAYHEVKNTYYQMLITHRIKQKAIAFYSAAQALQTQAAKTGPLQTLNANAGAQMTDLVQTALALKTEALGADDSNIVTKYLLVFHKYKALAAKKEFTEALKDNSSKGTVEPVKTTFDALQKSYENVLKLRVQELSNKAQALSGAASSLAGVGDLRLTKEATALADAASQPPNGLKQKALLLVGAINTASGADTKATDVITQFEEVAEKYNELEKVQKYKDLLEKAKGQSPSLGSEEEKVKNVDAAYTALKYVYDKILNVTKMKHYATKVYIKAPQIASGNATPSEVKAIIGKLENVYNDLGTTNPAAQSTVQN</sequence>
<dbReference type="AlphaFoldDB" id="A0A3B0N791"/>
<proteinExistence type="predicted"/>
<name>A0A3B0N791_THEAN</name>
<reference evidence="1" key="1">
    <citation type="submission" date="2018-07" db="EMBL/GenBank/DDBJ databases">
        <authorList>
            <person name="Quirk P.G."/>
            <person name="Krulwich T.A."/>
        </authorList>
    </citation>
    <scope>NUCLEOTIDE SEQUENCE</scope>
    <source>
        <strain evidence="1">Anand</strain>
    </source>
</reference>
<accession>A0A3B0N791</accession>
<protein>
    <submittedName>
        <fullName evidence="1">Uncharacterized protein</fullName>
    </submittedName>
</protein>
<dbReference type="EMBL" id="UIVS01000002">
    <property type="protein sequence ID" value="SVP91408.1"/>
    <property type="molecule type" value="Genomic_DNA"/>
</dbReference>
<evidence type="ECO:0000313" key="2">
    <source>
        <dbReference type="EMBL" id="SVP91408.1"/>
    </source>
</evidence>
<dbReference type="VEuPathDB" id="PiroplasmaDB:TA21390"/>